<sequence>MRNIVTATIFATLFAAALLLGGCSKPWTHPDYSGATLDRMFKEDSVRCQVVAGEKYPLDKHGQNREFLLCMADKGWNYHPDGEGITFQTKPR</sequence>
<evidence type="ECO:0000313" key="1">
    <source>
        <dbReference type="EMBL" id="MEZ7197472.1"/>
    </source>
</evidence>
<organism evidence="1 2">
    <name type="scientific">Pseudodesulfovibrio karagichevae</name>
    <dbReference type="NCBI Taxonomy" id="3239305"/>
    <lineage>
        <taxon>Bacteria</taxon>
        <taxon>Pseudomonadati</taxon>
        <taxon>Thermodesulfobacteriota</taxon>
        <taxon>Desulfovibrionia</taxon>
        <taxon>Desulfovibrionales</taxon>
        <taxon>Desulfovibrionaceae</taxon>
    </lineage>
</organism>
<proteinExistence type="predicted"/>
<evidence type="ECO:0008006" key="3">
    <source>
        <dbReference type="Google" id="ProtNLM"/>
    </source>
</evidence>
<dbReference type="EMBL" id="JBGLYH010000033">
    <property type="protein sequence ID" value="MEZ7197472.1"/>
    <property type="molecule type" value="Genomic_DNA"/>
</dbReference>
<reference evidence="1 2" key="1">
    <citation type="submission" date="2024-08" db="EMBL/GenBank/DDBJ databases">
        <title>Sulfate-reducing bacteria isolated from formation water of the oil field in Kazakhstan and description of Pseudodesulfovibrio sp.</title>
        <authorList>
            <person name="Bidzhieva S.K."/>
            <person name="Tourova T.P."/>
            <person name="Grouzdev D.S."/>
            <person name="Beletsky A.V."/>
            <person name="Sokolova D.S."/>
            <person name="Samigullina S.R."/>
            <person name="Poltaraus A.B."/>
            <person name="Avtukh A.N."/>
            <person name="Tereshina V.M."/>
            <person name="Zhaparov N.S."/>
            <person name="Mardanov A.V."/>
            <person name="Nazina T.N."/>
        </authorList>
    </citation>
    <scope>NUCLEOTIDE SEQUENCE [LARGE SCALE GENOMIC DNA]</scope>
    <source>
        <strain evidence="1 2">9FUS</strain>
    </source>
</reference>
<dbReference type="Proteomes" id="UP001568698">
    <property type="component" value="Unassembled WGS sequence"/>
</dbReference>
<gene>
    <name evidence="1" type="ORF">AB6M95_11970</name>
</gene>
<accession>A0ABV4K6Q3</accession>
<dbReference type="PROSITE" id="PS51257">
    <property type="entry name" value="PROKAR_LIPOPROTEIN"/>
    <property type="match status" value="1"/>
</dbReference>
<protein>
    <recommendedName>
        <fullName evidence="3">Lipoprotein</fullName>
    </recommendedName>
</protein>
<name>A0ABV4K6Q3_9BACT</name>
<comment type="caution">
    <text evidence="1">The sequence shown here is derived from an EMBL/GenBank/DDBJ whole genome shotgun (WGS) entry which is preliminary data.</text>
</comment>
<evidence type="ECO:0000313" key="2">
    <source>
        <dbReference type="Proteomes" id="UP001568698"/>
    </source>
</evidence>
<keyword evidence="2" id="KW-1185">Reference proteome</keyword>
<dbReference type="RefSeq" id="WP_371386988.1">
    <property type="nucleotide sequence ID" value="NZ_JBGLYH010000033.1"/>
</dbReference>